<organism evidence="2 3">
    <name type="scientific">Mucuna pruriens</name>
    <name type="common">Velvet bean</name>
    <name type="synonym">Dolichos pruriens</name>
    <dbReference type="NCBI Taxonomy" id="157652"/>
    <lineage>
        <taxon>Eukaryota</taxon>
        <taxon>Viridiplantae</taxon>
        <taxon>Streptophyta</taxon>
        <taxon>Embryophyta</taxon>
        <taxon>Tracheophyta</taxon>
        <taxon>Spermatophyta</taxon>
        <taxon>Magnoliopsida</taxon>
        <taxon>eudicotyledons</taxon>
        <taxon>Gunneridae</taxon>
        <taxon>Pentapetalae</taxon>
        <taxon>rosids</taxon>
        <taxon>fabids</taxon>
        <taxon>Fabales</taxon>
        <taxon>Fabaceae</taxon>
        <taxon>Papilionoideae</taxon>
        <taxon>50 kb inversion clade</taxon>
        <taxon>NPAAA clade</taxon>
        <taxon>indigoferoid/millettioid clade</taxon>
        <taxon>Phaseoleae</taxon>
        <taxon>Mucuna</taxon>
    </lineage>
</organism>
<dbReference type="FunFam" id="3.10.20.370:FF:000001">
    <property type="entry name" value="Retrovirus-related Pol polyprotein from transposon 17.6-like protein"/>
    <property type="match status" value="1"/>
</dbReference>
<dbReference type="CDD" id="cd09274">
    <property type="entry name" value="RNase_HI_RT_Ty3"/>
    <property type="match status" value="1"/>
</dbReference>
<feature type="domain" description="Reverse transcriptase/retrotransposon-derived protein RNase H-like" evidence="1">
    <location>
        <begin position="57"/>
        <end position="146"/>
    </location>
</feature>
<dbReference type="Gene3D" id="3.10.20.370">
    <property type="match status" value="1"/>
</dbReference>
<dbReference type="Pfam" id="PF17919">
    <property type="entry name" value="RT_RNaseH_2"/>
    <property type="match status" value="1"/>
</dbReference>
<feature type="non-terminal residue" evidence="2">
    <location>
        <position position="1"/>
    </location>
</feature>
<dbReference type="SUPFAM" id="SSF56672">
    <property type="entry name" value="DNA/RNA polymerases"/>
    <property type="match status" value="1"/>
</dbReference>
<evidence type="ECO:0000313" key="3">
    <source>
        <dbReference type="Proteomes" id="UP000257109"/>
    </source>
</evidence>
<reference evidence="2" key="1">
    <citation type="submission" date="2018-05" db="EMBL/GenBank/DDBJ databases">
        <title>Draft genome of Mucuna pruriens seed.</title>
        <authorList>
            <person name="Nnadi N.E."/>
            <person name="Vos R."/>
            <person name="Hasami M.H."/>
            <person name="Devisetty U.K."/>
            <person name="Aguiy J.C."/>
        </authorList>
    </citation>
    <scope>NUCLEOTIDE SEQUENCE [LARGE SCALE GENOMIC DNA]</scope>
    <source>
        <strain evidence="2">JCA_2017</strain>
    </source>
</reference>
<accession>A0A371FR03</accession>
<proteinExistence type="predicted"/>
<dbReference type="PANTHER" id="PTHR34072">
    <property type="entry name" value="ENZYMATIC POLYPROTEIN-RELATED"/>
    <property type="match status" value="1"/>
</dbReference>
<dbReference type="AlphaFoldDB" id="A0A371FR03"/>
<dbReference type="InterPro" id="IPR043502">
    <property type="entry name" value="DNA/RNA_pol_sf"/>
</dbReference>
<gene>
    <name evidence="2" type="primary">pol</name>
    <name evidence="2" type="ORF">CR513_38623</name>
</gene>
<dbReference type="STRING" id="157652.A0A371FR03"/>
<dbReference type="Proteomes" id="UP000257109">
    <property type="component" value="Unassembled WGS sequence"/>
</dbReference>
<dbReference type="PANTHER" id="PTHR34072:SF57">
    <property type="entry name" value="RNA-DIRECTED DNA POLYMERASE"/>
    <property type="match status" value="1"/>
</dbReference>
<comment type="caution">
    <text evidence="2">The sequence shown here is derived from an EMBL/GenBank/DDBJ whole genome shotgun (WGS) entry which is preliminary data.</text>
</comment>
<name>A0A371FR03_MUCPR</name>
<sequence>MCVISIFLDLLKDCMEVFMDDFTGIVLGHLVSTRGIEVDKVKVDIISSLSNLASVQEELKKRLTSTPILQAPNWEYPVELMCDASNFALGAILGQRVGKKLHVIAYASRTMDPSQVNYTTMKKKLLAIVFALEKFRSYLLGSKIIVFSNHATLKFLLKKPNAKSRHT</sequence>
<keyword evidence="3" id="KW-1185">Reference proteome</keyword>
<evidence type="ECO:0000259" key="1">
    <source>
        <dbReference type="Pfam" id="PF17919"/>
    </source>
</evidence>
<dbReference type="OrthoDB" id="10055717at2759"/>
<protein>
    <submittedName>
        <fullName evidence="2">Retrovirus-related Pol polyprotein</fullName>
    </submittedName>
</protein>
<evidence type="ECO:0000313" key="2">
    <source>
        <dbReference type="EMBL" id="RDX80775.1"/>
    </source>
</evidence>
<dbReference type="InterPro" id="IPR041577">
    <property type="entry name" value="RT_RNaseH_2"/>
</dbReference>
<dbReference type="EMBL" id="QJKJ01008105">
    <property type="protein sequence ID" value="RDX80775.1"/>
    <property type="molecule type" value="Genomic_DNA"/>
</dbReference>